<feature type="transmembrane region" description="Helical" evidence="1">
    <location>
        <begin position="46"/>
        <end position="65"/>
    </location>
</feature>
<geneLocation type="plasmid" evidence="2 3">
    <name>unnamed6</name>
</geneLocation>
<dbReference type="Proteomes" id="UP001239169">
    <property type="component" value="Plasmid unnamed6"/>
</dbReference>
<keyword evidence="1" id="KW-1133">Transmembrane helix</keyword>
<evidence type="ECO:0000256" key="1">
    <source>
        <dbReference type="SAM" id="Phobius"/>
    </source>
</evidence>
<gene>
    <name evidence="2" type="ORF">QJS64_21060</name>
</gene>
<keyword evidence="3" id="KW-1185">Reference proteome</keyword>
<evidence type="ECO:0000313" key="3">
    <source>
        <dbReference type="Proteomes" id="UP001239169"/>
    </source>
</evidence>
<keyword evidence="2" id="KW-0614">Plasmid</keyword>
<keyword evidence="1" id="KW-0812">Transmembrane</keyword>
<reference evidence="2 3" key="1">
    <citation type="submission" date="2023-04" db="EMBL/GenBank/DDBJ databases">
        <title>Bacteria Genome Submission.</title>
        <authorList>
            <person name="Isaac P."/>
        </authorList>
    </citation>
    <scope>NUCLEOTIDE SEQUENCE [LARGE SCALE GENOMIC DNA]</scope>
    <source>
        <strain evidence="2 3">SampleS7P1</strain>
        <plasmid evidence="2 3">unnamed6</plasmid>
    </source>
</reference>
<evidence type="ECO:0000313" key="2">
    <source>
        <dbReference type="EMBL" id="WGX77789.1"/>
    </source>
</evidence>
<protein>
    <submittedName>
        <fullName evidence="2">Uncharacterized protein</fullName>
    </submittedName>
</protein>
<feature type="transmembrane region" description="Helical" evidence="1">
    <location>
        <begin position="20"/>
        <end position="40"/>
    </location>
</feature>
<proteinExistence type="predicted"/>
<keyword evidence="1" id="KW-0472">Membrane</keyword>
<accession>A0ABY8R8B1</accession>
<dbReference type="EMBL" id="CP124691">
    <property type="protein sequence ID" value="WGX77789.1"/>
    <property type="molecule type" value="Genomic_DNA"/>
</dbReference>
<name>A0ABY8R8B1_PARBF</name>
<sequence>MINMLKSENLRYKRTFSQKVFYIAPIYILIYILDCGKYPFSISMNLWSVAFMPFTIAILCSLVALREKRLEIIEH</sequence>
<organism evidence="2 3">
    <name type="scientific">Paraclostridium bifermentans</name>
    <name type="common">Clostridium bifermentans</name>
    <dbReference type="NCBI Taxonomy" id="1490"/>
    <lineage>
        <taxon>Bacteria</taxon>
        <taxon>Bacillati</taxon>
        <taxon>Bacillota</taxon>
        <taxon>Clostridia</taxon>
        <taxon>Peptostreptococcales</taxon>
        <taxon>Peptostreptococcaceae</taxon>
        <taxon>Paraclostridium</taxon>
    </lineage>
</organism>